<evidence type="ECO:0000313" key="1">
    <source>
        <dbReference type="EMBL" id="RKH67454.1"/>
    </source>
</evidence>
<dbReference type="InterPro" id="IPR021655">
    <property type="entry name" value="Put_metal-bd"/>
</dbReference>
<accession>A0A3A8QWE4</accession>
<dbReference type="AlphaFoldDB" id="A0A3A8QWE4"/>
<dbReference type="RefSeq" id="WP_120555845.1">
    <property type="nucleotide sequence ID" value="NZ_RAWK01000071.1"/>
</dbReference>
<evidence type="ECO:0000313" key="2">
    <source>
        <dbReference type="Proteomes" id="UP000267003"/>
    </source>
</evidence>
<name>A0A3A8QWE4_9BACT</name>
<comment type="caution">
    <text evidence="1">The sequence shown here is derived from an EMBL/GenBank/DDBJ whole genome shotgun (WGS) entry which is preliminary data.</text>
</comment>
<dbReference type="Pfam" id="PF11617">
    <property type="entry name" value="Cu-binding_MopE"/>
    <property type="match status" value="3"/>
</dbReference>
<protein>
    <recommendedName>
        <fullName evidence="3">Lipoprotein</fullName>
    </recommendedName>
</protein>
<reference evidence="2" key="1">
    <citation type="submission" date="2018-09" db="EMBL/GenBank/DDBJ databases">
        <authorList>
            <person name="Livingstone P.G."/>
            <person name="Whitworth D.E."/>
        </authorList>
    </citation>
    <scope>NUCLEOTIDE SEQUENCE [LARGE SCALE GENOMIC DNA]</scope>
    <source>
        <strain evidence="2">AB050A</strain>
    </source>
</reference>
<dbReference type="SUPFAM" id="SSF101898">
    <property type="entry name" value="NHL repeat"/>
    <property type="match status" value="1"/>
</dbReference>
<proteinExistence type="predicted"/>
<gene>
    <name evidence="1" type="ORF">D7W81_13855</name>
</gene>
<dbReference type="EMBL" id="RAWK01000071">
    <property type="protein sequence ID" value="RKH67454.1"/>
    <property type="molecule type" value="Genomic_DNA"/>
</dbReference>
<sequence length="652" mass="68003">MRIFLIAVLCGSVLAGCKKDDSKAGALNVTVGYSGFTRGCVKVTATDVDDAQHTNSVDVAIPGKTPGTVSVAVFRQKDWGRVLSVTTQLYERECTGSGVGEAQVSQARVPEKGTLDVAFDVKATDADGDGYFSDVSVEGGIPGTDCLDSDIAVNPGATEVCNNKDDNCVGEESDATDIKTFYADVDGDGFGGALVQSCFPRAGLVTDNTDCNDNDAFIKPGPSESRCDGVDENCNGMTDERFDIGNGCEDELKCDGTYACATQSQNTCVRSAGQNPVTWFVDDDGDGSKGQAVGMFCKSPVAGSISTSEDCDESSVYVRTGLTEACDRLDNNCSGVPDEGCGTLAWTTNAGVEGNENLTGIALYDEGRKGWIVGKNKLVHLDNTAGTSTLYPDASCKKDWKAVWAAADGRVFAVAVSGEIMTRRPDNPTAPCFATDVPGSPSLYGITGIESSGVEATVYAVSSGGKTFKWKPPYSPANENLSDFGTVPDNLRAIDGAQSEGTLLAVGADANTKAVAYRYDTATSTWKPESLGGTFDGSLKGIHVTDGRFAYAAGDNGLVFKRSGGVWTALPPLTEANGTTTIAIRDVLAFSEKGIYVATAEGDIHFYNGSGWTIEYQGGTELLSLDGLSPTRIGAVGNGSTIVSFTAPPPTP</sequence>
<dbReference type="Proteomes" id="UP000267003">
    <property type="component" value="Unassembled WGS sequence"/>
</dbReference>
<dbReference type="OrthoDB" id="5483347at2"/>
<dbReference type="PROSITE" id="PS51257">
    <property type="entry name" value="PROKAR_LIPOPROTEIN"/>
    <property type="match status" value="1"/>
</dbReference>
<keyword evidence="2" id="KW-1185">Reference proteome</keyword>
<organism evidence="1 2">
    <name type="scientific">Corallococcus aberystwythensis</name>
    <dbReference type="NCBI Taxonomy" id="2316722"/>
    <lineage>
        <taxon>Bacteria</taxon>
        <taxon>Pseudomonadati</taxon>
        <taxon>Myxococcota</taxon>
        <taxon>Myxococcia</taxon>
        <taxon>Myxococcales</taxon>
        <taxon>Cystobacterineae</taxon>
        <taxon>Myxococcaceae</taxon>
        <taxon>Corallococcus</taxon>
    </lineage>
</organism>
<evidence type="ECO:0008006" key="3">
    <source>
        <dbReference type="Google" id="ProtNLM"/>
    </source>
</evidence>